<accession>A0A0F9IR11</accession>
<keyword evidence="1" id="KW-1133">Transmembrane helix</keyword>
<protein>
    <recommendedName>
        <fullName evidence="3">VanZ-like domain-containing protein</fullName>
    </recommendedName>
</protein>
<feature type="transmembrane region" description="Helical" evidence="1">
    <location>
        <begin position="140"/>
        <end position="158"/>
    </location>
</feature>
<proteinExistence type="predicted"/>
<gene>
    <name evidence="2" type="ORF">LCGC14_1548550</name>
</gene>
<sequence length="248" mass="26744">WCTSITIWCRAIRCWKTCWSAGAAGAALMLVGMAVSLASSLWASRRSATGDQARSAFWAAVAAVGGATLLVGGGLSVPSAMVAAGMVWALTPHMMAHRVRRFHGLAVVAVFFVALVVLGLEQMQAPTVWRHLAVRYGDGAMHFFGTFVLTGVFFWQIRSGRWWQAVACAVAACALASAGEIAQRYLSTRAAQWSDVLWNSLGAAVALGGILLIYGVRWIERILTPAAKMSTDKYDPVHYIPGYRRHSA</sequence>
<evidence type="ECO:0000256" key="1">
    <source>
        <dbReference type="SAM" id="Phobius"/>
    </source>
</evidence>
<feature type="transmembrane region" description="Helical" evidence="1">
    <location>
        <begin position="165"/>
        <end position="186"/>
    </location>
</feature>
<dbReference type="EMBL" id="LAZR01011803">
    <property type="protein sequence ID" value="KKM59100.1"/>
    <property type="molecule type" value="Genomic_DNA"/>
</dbReference>
<feature type="transmembrane region" description="Helical" evidence="1">
    <location>
        <begin position="57"/>
        <end position="90"/>
    </location>
</feature>
<dbReference type="PANTHER" id="PTHR28008">
    <property type="entry name" value="DOMAIN PROTEIN, PUTATIVE (AFU_ORTHOLOGUE AFUA_3G10980)-RELATED"/>
    <property type="match status" value="1"/>
</dbReference>
<evidence type="ECO:0000313" key="2">
    <source>
        <dbReference type="EMBL" id="KKM59100.1"/>
    </source>
</evidence>
<organism evidence="2">
    <name type="scientific">marine sediment metagenome</name>
    <dbReference type="NCBI Taxonomy" id="412755"/>
    <lineage>
        <taxon>unclassified sequences</taxon>
        <taxon>metagenomes</taxon>
        <taxon>ecological metagenomes</taxon>
    </lineage>
</organism>
<evidence type="ECO:0008006" key="3">
    <source>
        <dbReference type="Google" id="ProtNLM"/>
    </source>
</evidence>
<dbReference type="NCBIfam" id="NF037970">
    <property type="entry name" value="vanZ_1"/>
    <property type="match status" value="1"/>
</dbReference>
<feature type="transmembrane region" description="Helical" evidence="1">
    <location>
        <begin position="18"/>
        <end position="37"/>
    </location>
</feature>
<feature type="transmembrane region" description="Helical" evidence="1">
    <location>
        <begin position="102"/>
        <end position="120"/>
    </location>
</feature>
<feature type="transmembrane region" description="Helical" evidence="1">
    <location>
        <begin position="198"/>
        <end position="219"/>
    </location>
</feature>
<reference evidence="2" key="1">
    <citation type="journal article" date="2015" name="Nature">
        <title>Complex archaea that bridge the gap between prokaryotes and eukaryotes.</title>
        <authorList>
            <person name="Spang A."/>
            <person name="Saw J.H."/>
            <person name="Jorgensen S.L."/>
            <person name="Zaremba-Niedzwiedzka K."/>
            <person name="Martijn J."/>
            <person name="Lind A.E."/>
            <person name="van Eijk R."/>
            <person name="Schleper C."/>
            <person name="Guy L."/>
            <person name="Ettema T.J."/>
        </authorList>
    </citation>
    <scope>NUCLEOTIDE SEQUENCE</scope>
</reference>
<name>A0A0F9IR11_9ZZZZ</name>
<keyword evidence="1" id="KW-0472">Membrane</keyword>
<dbReference type="AlphaFoldDB" id="A0A0F9IR11"/>
<keyword evidence="1" id="KW-0812">Transmembrane</keyword>
<dbReference type="PANTHER" id="PTHR28008:SF1">
    <property type="entry name" value="DOMAIN PROTEIN, PUTATIVE (AFU_ORTHOLOGUE AFUA_3G10980)-RELATED"/>
    <property type="match status" value="1"/>
</dbReference>
<comment type="caution">
    <text evidence="2">The sequence shown here is derived from an EMBL/GenBank/DDBJ whole genome shotgun (WGS) entry which is preliminary data.</text>
</comment>
<feature type="non-terminal residue" evidence="2">
    <location>
        <position position="1"/>
    </location>
</feature>